<dbReference type="EMBL" id="JAWQEG010000003">
    <property type="protein sequence ID" value="KAK3896321.1"/>
    <property type="molecule type" value="Genomic_DNA"/>
</dbReference>
<name>A0AAE1GQC0_PETCI</name>
<keyword evidence="3" id="KW-1185">Reference proteome</keyword>
<dbReference type="AlphaFoldDB" id="A0AAE1GQC0"/>
<protein>
    <submittedName>
        <fullName evidence="2">Uncharacterized protein</fullName>
    </submittedName>
</protein>
<gene>
    <name evidence="2" type="ORF">Pcinc_000064</name>
</gene>
<sequence length="86" mass="9574">MVLCLPSVVSHHSRKQARPPRWPPWLPDQYQDQYQQGSCFVSPKGELLEPLSGVQARVQEEVSPSGPQGFGSLEPREASSPSFSRL</sequence>
<evidence type="ECO:0000313" key="3">
    <source>
        <dbReference type="Proteomes" id="UP001286313"/>
    </source>
</evidence>
<evidence type="ECO:0000256" key="1">
    <source>
        <dbReference type="SAM" id="MobiDB-lite"/>
    </source>
</evidence>
<organism evidence="2 3">
    <name type="scientific">Petrolisthes cinctipes</name>
    <name type="common">Flat porcelain crab</name>
    <dbReference type="NCBI Taxonomy" id="88211"/>
    <lineage>
        <taxon>Eukaryota</taxon>
        <taxon>Metazoa</taxon>
        <taxon>Ecdysozoa</taxon>
        <taxon>Arthropoda</taxon>
        <taxon>Crustacea</taxon>
        <taxon>Multicrustacea</taxon>
        <taxon>Malacostraca</taxon>
        <taxon>Eumalacostraca</taxon>
        <taxon>Eucarida</taxon>
        <taxon>Decapoda</taxon>
        <taxon>Pleocyemata</taxon>
        <taxon>Anomura</taxon>
        <taxon>Galatheoidea</taxon>
        <taxon>Porcellanidae</taxon>
        <taxon>Petrolisthes</taxon>
    </lineage>
</organism>
<reference evidence="2" key="1">
    <citation type="submission" date="2023-10" db="EMBL/GenBank/DDBJ databases">
        <title>Genome assemblies of two species of porcelain crab, Petrolisthes cinctipes and Petrolisthes manimaculis (Anomura: Porcellanidae).</title>
        <authorList>
            <person name="Angst P."/>
        </authorList>
    </citation>
    <scope>NUCLEOTIDE SEQUENCE</scope>
    <source>
        <strain evidence="2">PB745_01</strain>
        <tissue evidence="2">Gill</tissue>
    </source>
</reference>
<proteinExistence type="predicted"/>
<feature type="region of interest" description="Disordered" evidence="1">
    <location>
        <begin position="1"/>
        <end position="24"/>
    </location>
</feature>
<comment type="caution">
    <text evidence="2">The sequence shown here is derived from an EMBL/GenBank/DDBJ whole genome shotgun (WGS) entry which is preliminary data.</text>
</comment>
<accession>A0AAE1GQC0</accession>
<feature type="region of interest" description="Disordered" evidence="1">
    <location>
        <begin position="57"/>
        <end position="86"/>
    </location>
</feature>
<evidence type="ECO:0000313" key="2">
    <source>
        <dbReference type="EMBL" id="KAK3896321.1"/>
    </source>
</evidence>
<dbReference type="Proteomes" id="UP001286313">
    <property type="component" value="Unassembled WGS sequence"/>
</dbReference>